<keyword evidence="2" id="KW-1185">Reference proteome</keyword>
<dbReference type="Pfam" id="PF08942">
    <property type="entry name" value="DUF1919"/>
    <property type="match status" value="1"/>
</dbReference>
<dbReference type="EMBL" id="CP034346">
    <property type="protein sequence ID" value="AZS13957.1"/>
    <property type="molecule type" value="Genomic_DNA"/>
</dbReference>
<organism evidence="1 2">
    <name type="scientific">Paenibacillus lutimineralis</name>
    <dbReference type="NCBI Taxonomy" id="2707005"/>
    <lineage>
        <taxon>Bacteria</taxon>
        <taxon>Bacillati</taxon>
        <taxon>Bacillota</taxon>
        <taxon>Bacilli</taxon>
        <taxon>Bacillales</taxon>
        <taxon>Paenibacillaceae</taxon>
        <taxon>Paenibacillus</taxon>
    </lineage>
</organism>
<gene>
    <name evidence="1" type="ORF">EI981_05485</name>
</gene>
<evidence type="ECO:0000313" key="1">
    <source>
        <dbReference type="EMBL" id="AZS13957.1"/>
    </source>
</evidence>
<protein>
    <submittedName>
        <fullName evidence="1">DUF1919 domain-containing protein</fullName>
    </submittedName>
</protein>
<dbReference type="OrthoDB" id="6636518at2"/>
<proteinExistence type="predicted"/>
<dbReference type="RefSeq" id="WP_126996146.1">
    <property type="nucleotide sequence ID" value="NZ_CP034346.1"/>
</dbReference>
<dbReference type="InterPro" id="IPR037226">
    <property type="entry name" value="CAC2185-like_sf"/>
</dbReference>
<accession>A0A3Q9I6T4</accession>
<dbReference type="AlphaFoldDB" id="A0A3Q9I6T4"/>
<reference evidence="2" key="1">
    <citation type="submission" date="2018-12" db="EMBL/GenBank/DDBJ databases">
        <title>Complete genome sequence of Paenibacillus sp. MBLB1234.</title>
        <authorList>
            <person name="Nam Y.-D."/>
            <person name="Kang J."/>
            <person name="Chung W.-H."/>
            <person name="Park Y.S."/>
        </authorList>
    </citation>
    <scope>NUCLEOTIDE SEQUENCE [LARGE SCALE GENOMIC DNA]</scope>
    <source>
        <strain evidence="2">MBLB1234</strain>
    </source>
</reference>
<dbReference type="InterPro" id="IPR015037">
    <property type="entry name" value="DUF1919"/>
</dbReference>
<evidence type="ECO:0000313" key="2">
    <source>
        <dbReference type="Proteomes" id="UP000270678"/>
    </source>
</evidence>
<name>A0A3Q9I6T4_9BACL</name>
<dbReference type="Proteomes" id="UP000270678">
    <property type="component" value="Chromosome"/>
</dbReference>
<dbReference type="SUPFAM" id="SSF142795">
    <property type="entry name" value="CAC2185-like"/>
    <property type="match status" value="1"/>
</dbReference>
<dbReference type="KEGG" id="plut:EI981_05485"/>
<sequence>MAIRLHWGRNMERWKKQERLINKSPTIISNNCTAGIIYHDLNIRFTSPTINLCFPPEDFLRYIHYLTDYSNSELVEERDPAVSYPIGVLHNQFGEVRIHFMHYRSFRAAKEKWEERTRRIDYDNIYIIMDAGMDCPREILEQFNQLEYSNKVILTNGKVDNVQSFFPMTFYDERYFFGKMLSYKSWFSSKRYLDEFDYVHFLNTGEIPDGACQ</sequence>